<sequence length="209" mass="22185">MTKRNRNNQARGQLYMGQQGPVQSSRTTFGVNPDRQANARPVYLAPAAPMENTYTYLGSIQFAAGRHIFGEPASNVLPPQNIVPGVPTKHGEYVTTNTGDRLMASSTTVTRDVSNGRTKVSIDIPYYDRNAVETLKASAIPGAVAPVGSFKVNVEVLGGGVLTGTDANAQFALDELLSNMLMDAARIAQDGPKNTARLVAASHGVMPQA</sequence>
<organism evidence="2">
    <name type="scientific">Beihai levi-like virus 14</name>
    <dbReference type="NCBI Taxonomy" id="1922399"/>
    <lineage>
        <taxon>Viruses</taxon>
        <taxon>Riboviria</taxon>
    </lineage>
</organism>
<proteinExistence type="predicted"/>
<accession>A0A1L3KI37</accession>
<feature type="region of interest" description="Disordered" evidence="1">
    <location>
        <begin position="1"/>
        <end position="26"/>
    </location>
</feature>
<name>A0A1L3KI37_9VIRU</name>
<reference evidence="2" key="1">
    <citation type="journal article" date="2016" name="Nature">
        <title>Redefining the invertebrate RNA virosphere.</title>
        <authorList>
            <person name="Shi M."/>
            <person name="Lin X.D."/>
            <person name="Tian J.H."/>
            <person name="Chen L.J."/>
            <person name="Chen X."/>
            <person name="Li C.X."/>
            <person name="Qin X.C."/>
            <person name="Li J."/>
            <person name="Cao J.P."/>
            <person name="Eden J.S."/>
            <person name="Buchmann J."/>
            <person name="Wang W."/>
            <person name="Xu J."/>
            <person name="Holmes E.C."/>
            <person name="Zhang Y.Z."/>
        </authorList>
    </citation>
    <scope>NUCLEOTIDE SEQUENCE</scope>
    <source>
        <strain evidence="2">BHXun31396</strain>
    </source>
</reference>
<protein>
    <submittedName>
        <fullName evidence="2">Uncharacterized protein</fullName>
    </submittedName>
</protein>
<evidence type="ECO:0000256" key="1">
    <source>
        <dbReference type="SAM" id="MobiDB-lite"/>
    </source>
</evidence>
<evidence type="ECO:0000313" key="2">
    <source>
        <dbReference type="EMBL" id="APG77078.1"/>
    </source>
</evidence>
<dbReference type="EMBL" id="KX883502">
    <property type="protein sequence ID" value="APG77078.1"/>
    <property type="molecule type" value="Genomic_RNA"/>
</dbReference>